<sequence>MSDTSLENEESSTKARMMIEPDALHEGEDELFLDCPQCGSTTTISRILNKGRCSGYLDSAQAESTTEDEQLLDPICTAKLSLELVWTS</sequence>
<evidence type="ECO:0000313" key="2">
    <source>
        <dbReference type="Proteomes" id="UP000831768"/>
    </source>
</evidence>
<evidence type="ECO:0000313" key="1">
    <source>
        <dbReference type="EMBL" id="UPM42735.1"/>
    </source>
</evidence>
<dbReference type="Proteomes" id="UP000831768">
    <property type="component" value="Chromosome"/>
</dbReference>
<dbReference type="AlphaFoldDB" id="A0A8U0A0U2"/>
<proteinExistence type="predicted"/>
<organism evidence="1 2">
    <name type="scientific">Halocatena salina</name>
    <dbReference type="NCBI Taxonomy" id="2934340"/>
    <lineage>
        <taxon>Archaea</taxon>
        <taxon>Methanobacteriati</taxon>
        <taxon>Methanobacteriota</taxon>
        <taxon>Stenosarchaea group</taxon>
        <taxon>Halobacteria</taxon>
        <taxon>Halobacteriales</taxon>
        <taxon>Natronomonadaceae</taxon>
        <taxon>Halocatena</taxon>
    </lineage>
</organism>
<dbReference type="KEGG" id="haad:MW046_12350"/>
<protein>
    <submittedName>
        <fullName evidence="1">Uncharacterized protein</fullName>
    </submittedName>
</protein>
<dbReference type="GeneID" id="71928851"/>
<dbReference type="EMBL" id="CP096019">
    <property type="protein sequence ID" value="UPM42735.1"/>
    <property type="molecule type" value="Genomic_DNA"/>
</dbReference>
<reference evidence="1" key="1">
    <citation type="submission" date="2022-04" db="EMBL/GenBank/DDBJ databases">
        <title>Halocatena sp. nov., isolated from a salt lake.</title>
        <authorList>
            <person name="Cui H.-L."/>
        </authorList>
    </citation>
    <scope>NUCLEOTIDE SEQUENCE</scope>
    <source>
        <strain evidence="1">AD-1</strain>
    </source>
</reference>
<dbReference type="RefSeq" id="WP_247993406.1">
    <property type="nucleotide sequence ID" value="NZ_CP096019.1"/>
</dbReference>
<keyword evidence="2" id="KW-1185">Reference proteome</keyword>
<name>A0A8U0A0U2_9EURY</name>
<accession>A0A8U0A0U2</accession>
<gene>
    <name evidence="1" type="ORF">MW046_12350</name>
</gene>